<dbReference type="PRINTS" id="PR00359">
    <property type="entry name" value="BP450"/>
</dbReference>
<reference evidence="3 4" key="1">
    <citation type="submission" date="2023-09" db="EMBL/GenBank/DDBJ databases">
        <title>Xinfangfangia sedmenti sp. nov., isolated the sedment.</title>
        <authorList>
            <person name="Xu L."/>
        </authorList>
    </citation>
    <scope>NUCLEOTIDE SEQUENCE [LARGE SCALE GENOMIC DNA]</scope>
    <source>
        <strain evidence="3 4">LG-4</strain>
    </source>
</reference>
<dbReference type="EMBL" id="JAVKPH010000002">
    <property type="protein sequence ID" value="MDR5651499.1"/>
    <property type="molecule type" value="Genomic_DNA"/>
</dbReference>
<evidence type="ECO:0000313" key="4">
    <source>
        <dbReference type="Proteomes" id="UP001247754"/>
    </source>
</evidence>
<dbReference type="InterPro" id="IPR001128">
    <property type="entry name" value="Cyt_P450"/>
</dbReference>
<dbReference type="PANTHER" id="PTHR46696">
    <property type="entry name" value="P450, PUTATIVE (EUROFUNG)-RELATED"/>
    <property type="match status" value="1"/>
</dbReference>
<dbReference type="InterPro" id="IPR036396">
    <property type="entry name" value="Cyt_P450_sf"/>
</dbReference>
<dbReference type="PANTHER" id="PTHR46696:SF1">
    <property type="entry name" value="CYTOCHROME P450 YJIB-RELATED"/>
    <property type="match status" value="1"/>
</dbReference>
<name>A0ABU1F3P5_9RHOB</name>
<keyword evidence="2" id="KW-0408">Iron</keyword>
<evidence type="ECO:0000313" key="3">
    <source>
        <dbReference type="EMBL" id="MDR5651499.1"/>
    </source>
</evidence>
<keyword evidence="2" id="KW-0479">Metal-binding</keyword>
<dbReference type="RefSeq" id="WP_310455679.1">
    <property type="nucleotide sequence ID" value="NZ_JAVKPH010000002.1"/>
</dbReference>
<dbReference type="SUPFAM" id="SSF48264">
    <property type="entry name" value="Cytochrome P450"/>
    <property type="match status" value="1"/>
</dbReference>
<evidence type="ECO:0000256" key="2">
    <source>
        <dbReference type="RuleBase" id="RU000461"/>
    </source>
</evidence>
<comment type="caution">
    <text evidence="3">The sequence shown here is derived from an EMBL/GenBank/DDBJ whole genome shotgun (WGS) entry which is preliminary data.</text>
</comment>
<dbReference type="PRINTS" id="PR00385">
    <property type="entry name" value="P450"/>
</dbReference>
<proteinExistence type="inferred from homology"/>
<gene>
    <name evidence="3" type="ORF">RGD00_02705</name>
</gene>
<dbReference type="InterPro" id="IPR002397">
    <property type="entry name" value="Cyt_P450_B"/>
</dbReference>
<comment type="similarity">
    <text evidence="1 2">Belongs to the cytochrome P450 family.</text>
</comment>
<protein>
    <submittedName>
        <fullName evidence="3">Cytochrome P450</fullName>
    </submittedName>
</protein>
<dbReference type="Proteomes" id="UP001247754">
    <property type="component" value="Unassembled WGS sequence"/>
</dbReference>
<keyword evidence="2" id="KW-0349">Heme</keyword>
<dbReference type="Pfam" id="PF00067">
    <property type="entry name" value="p450"/>
    <property type="match status" value="1"/>
</dbReference>
<accession>A0ABU1F3P5</accession>
<keyword evidence="2" id="KW-0503">Monooxygenase</keyword>
<keyword evidence="4" id="KW-1185">Reference proteome</keyword>
<evidence type="ECO:0000256" key="1">
    <source>
        <dbReference type="ARBA" id="ARBA00010617"/>
    </source>
</evidence>
<dbReference type="PROSITE" id="PS00086">
    <property type="entry name" value="CYTOCHROME_P450"/>
    <property type="match status" value="1"/>
</dbReference>
<sequence>MRDPIQTDLEKTFAAPAAACPASAIGEGYAPFDHYAMHAHLARARAEEPVFYATDLGYWVVTRYDDVFAILRDPDRFSAANANTPIVPLCDQAVAILQAGNYQLEAVQVNCDPPRHTRIRASAQQAMSLKALLSLEDHIRELVVAAIGDFSGNRIDLLQELTYELPARTIFKLLDISESDARKVKDWSTNRFLLGYSRPTPQLQVESAENLVKFWRYCTGLVADRMENPGTDFVSRLLDLRGGDDAVLTVNEVNSLAFGLMFAGHETTTSQTTNTLNALLEDPALWRMLCADPALIPNAVEEGLRMYGAVVNWRRRAKEDVEIAGVKIPKDSNLLISFTSANRDAAVFPDPDRFDPHRANARKHLTFGNGIHHCLGAPLARLEMRIMIEELTRRFPRMARVPDRPVKYKASFAFRVPESLWVDLEPAS</sequence>
<keyword evidence="2" id="KW-0560">Oxidoreductase</keyword>
<dbReference type="CDD" id="cd11078">
    <property type="entry name" value="CYP130-like"/>
    <property type="match status" value="1"/>
</dbReference>
<dbReference type="Gene3D" id="1.10.630.10">
    <property type="entry name" value="Cytochrome P450"/>
    <property type="match status" value="1"/>
</dbReference>
<organism evidence="3 4">
    <name type="scientific">Ruixingdingia sedimenti</name>
    <dbReference type="NCBI Taxonomy" id="3073604"/>
    <lineage>
        <taxon>Bacteria</taxon>
        <taxon>Pseudomonadati</taxon>
        <taxon>Pseudomonadota</taxon>
        <taxon>Alphaproteobacteria</taxon>
        <taxon>Rhodobacterales</taxon>
        <taxon>Paracoccaceae</taxon>
        <taxon>Ruixingdingia</taxon>
    </lineage>
</organism>
<dbReference type="InterPro" id="IPR017972">
    <property type="entry name" value="Cyt_P450_CS"/>
</dbReference>